<dbReference type="Proteomes" id="UP001283361">
    <property type="component" value="Unassembled WGS sequence"/>
</dbReference>
<accession>A0AAE1EFL9</accession>
<evidence type="ECO:0000313" key="2">
    <source>
        <dbReference type="Proteomes" id="UP001283361"/>
    </source>
</evidence>
<sequence>MLIRAEDGVNLLSMPSKTRGSPPGLLTSVAATTPPAGTVTKVTLLNDLVTFVTYGLPVTPTPAPVSPSQTKEHRIVTDKDLYFIYLSLVSLSSRSSPKEQENKPFYDQYESCRNIKLTSKEVDR</sequence>
<keyword evidence="2" id="KW-1185">Reference proteome</keyword>
<organism evidence="1 2">
    <name type="scientific">Elysia crispata</name>
    <name type="common">lettuce slug</name>
    <dbReference type="NCBI Taxonomy" id="231223"/>
    <lineage>
        <taxon>Eukaryota</taxon>
        <taxon>Metazoa</taxon>
        <taxon>Spiralia</taxon>
        <taxon>Lophotrochozoa</taxon>
        <taxon>Mollusca</taxon>
        <taxon>Gastropoda</taxon>
        <taxon>Heterobranchia</taxon>
        <taxon>Euthyneura</taxon>
        <taxon>Panpulmonata</taxon>
        <taxon>Sacoglossa</taxon>
        <taxon>Placobranchoidea</taxon>
        <taxon>Plakobranchidae</taxon>
        <taxon>Elysia</taxon>
    </lineage>
</organism>
<proteinExistence type="predicted"/>
<comment type="caution">
    <text evidence="1">The sequence shown here is derived from an EMBL/GenBank/DDBJ whole genome shotgun (WGS) entry which is preliminary data.</text>
</comment>
<evidence type="ECO:0000313" key="1">
    <source>
        <dbReference type="EMBL" id="KAK3803698.1"/>
    </source>
</evidence>
<protein>
    <submittedName>
        <fullName evidence="1">Uncharacterized protein</fullName>
    </submittedName>
</protein>
<reference evidence="1" key="1">
    <citation type="journal article" date="2023" name="G3 (Bethesda)">
        <title>A reference genome for the long-term kleptoplast-retaining sea slug Elysia crispata morphotype clarki.</title>
        <authorList>
            <person name="Eastman K.E."/>
            <person name="Pendleton A.L."/>
            <person name="Shaikh M.A."/>
            <person name="Suttiyut T."/>
            <person name="Ogas R."/>
            <person name="Tomko P."/>
            <person name="Gavelis G."/>
            <person name="Widhalm J.R."/>
            <person name="Wisecaver J.H."/>
        </authorList>
    </citation>
    <scope>NUCLEOTIDE SEQUENCE</scope>
    <source>
        <strain evidence="1">ECLA1</strain>
    </source>
</reference>
<gene>
    <name evidence="1" type="ORF">RRG08_047662</name>
</gene>
<dbReference type="AlphaFoldDB" id="A0AAE1EFL9"/>
<dbReference type="EMBL" id="JAWDGP010000100">
    <property type="protein sequence ID" value="KAK3803698.1"/>
    <property type="molecule type" value="Genomic_DNA"/>
</dbReference>
<name>A0AAE1EFL9_9GAST</name>